<dbReference type="Pfam" id="PF26146">
    <property type="entry name" value="PI-PLC_X"/>
    <property type="match status" value="1"/>
</dbReference>
<proteinExistence type="predicted"/>
<evidence type="ECO:0000256" key="1">
    <source>
        <dbReference type="SAM" id="MobiDB-lite"/>
    </source>
</evidence>
<feature type="transmembrane region" description="Helical" evidence="2">
    <location>
        <begin position="428"/>
        <end position="449"/>
    </location>
</feature>
<evidence type="ECO:0000256" key="2">
    <source>
        <dbReference type="SAM" id="Phobius"/>
    </source>
</evidence>
<dbReference type="InterPro" id="IPR017946">
    <property type="entry name" value="PLC-like_Pdiesterase_TIM-brl"/>
</dbReference>
<dbReference type="Proteomes" id="UP000799750">
    <property type="component" value="Unassembled WGS sequence"/>
</dbReference>
<keyword evidence="2" id="KW-0812">Transmembrane</keyword>
<feature type="signal peptide" evidence="3">
    <location>
        <begin position="1"/>
        <end position="18"/>
    </location>
</feature>
<dbReference type="PANTHER" id="PTHR13593:SF140">
    <property type="entry name" value="PLC-LIKE PHOSPHODIESTERASE"/>
    <property type="match status" value="1"/>
</dbReference>
<dbReference type="Gene3D" id="3.20.20.190">
    <property type="entry name" value="Phosphatidylinositol (PI) phosphodiesterase"/>
    <property type="match status" value="1"/>
</dbReference>
<dbReference type="GO" id="GO:0006629">
    <property type="term" value="P:lipid metabolic process"/>
    <property type="evidence" value="ECO:0007669"/>
    <property type="project" value="InterPro"/>
</dbReference>
<dbReference type="AlphaFoldDB" id="A0A6A6QF51"/>
<dbReference type="PANTHER" id="PTHR13593">
    <property type="match status" value="1"/>
</dbReference>
<sequence>MLLRLLWLSGLAVAESSSQSIVTLSGTRITGADAAPTGSIAEFVSDFTTRAFSSSGSSGSMSGVSSSMAASNTSASSSRSTSNSVILLVGGHSTSTKSGNVTATSTTSSVVPTNTQPCNGYPEFCTRKYSNITEVTAHNSPFAVKNNAGSNQALGVTTQLNDGIRMLQGQTHIVNGTLYYCHTTCDLLNAGTVESYLTEVAAWVRSHPYDVVTILIGNGDYTLKDDNGNPLVTSANYLDPITKAGLMPYIYQPPKNSMTLDDWPTLSEMILSQKRVVFFIDYNFDYDAVPWMLWEFQSMWETPYSPTDPTFPCTVGRPEGLSENNTNNWLYMANHNLNVAVSIAGSSSILIPNSVALNVTNGVTGAGSLGNMTRECTADHGRPPNFLLVDYYNIGSFNGSVFEVAAEANNVTYNGKCCGTTSFGMRSLSAPSTALLALVVLLMAVVGSVL</sequence>
<dbReference type="EMBL" id="MU004196">
    <property type="protein sequence ID" value="KAF2491025.1"/>
    <property type="molecule type" value="Genomic_DNA"/>
</dbReference>
<protein>
    <submittedName>
        <fullName evidence="4">PLC-like phosphodiesterase</fullName>
    </submittedName>
</protein>
<evidence type="ECO:0000313" key="5">
    <source>
        <dbReference type="Proteomes" id="UP000799750"/>
    </source>
</evidence>
<evidence type="ECO:0000313" key="4">
    <source>
        <dbReference type="EMBL" id="KAF2491025.1"/>
    </source>
</evidence>
<dbReference type="SUPFAM" id="SSF51695">
    <property type="entry name" value="PLC-like phosphodiesterases"/>
    <property type="match status" value="1"/>
</dbReference>
<dbReference type="GO" id="GO:0008081">
    <property type="term" value="F:phosphoric diester hydrolase activity"/>
    <property type="evidence" value="ECO:0007669"/>
    <property type="project" value="InterPro"/>
</dbReference>
<accession>A0A6A6QF51</accession>
<organism evidence="4 5">
    <name type="scientific">Lophium mytilinum</name>
    <dbReference type="NCBI Taxonomy" id="390894"/>
    <lineage>
        <taxon>Eukaryota</taxon>
        <taxon>Fungi</taxon>
        <taxon>Dikarya</taxon>
        <taxon>Ascomycota</taxon>
        <taxon>Pezizomycotina</taxon>
        <taxon>Dothideomycetes</taxon>
        <taxon>Pleosporomycetidae</taxon>
        <taxon>Mytilinidiales</taxon>
        <taxon>Mytilinidiaceae</taxon>
        <taxon>Lophium</taxon>
    </lineage>
</organism>
<dbReference type="OrthoDB" id="7984201at2759"/>
<feature type="chain" id="PRO_5025472279" evidence="3">
    <location>
        <begin position="19"/>
        <end position="450"/>
    </location>
</feature>
<keyword evidence="2" id="KW-0472">Membrane</keyword>
<keyword evidence="2" id="KW-1133">Transmembrane helix</keyword>
<name>A0A6A6QF51_9PEZI</name>
<dbReference type="InterPro" id="IPR051057">
    <property type="entry name" value="PI-PLC_domain"/>
</dbReference>
<gene>
    <name evidence="4" type="ORF">BU16DRAFT_530598</name>
</gene>
<evidence type="ECO:0000256" key="3">
    <source>
        <dbReference type="SAM" id="SignalP"/>
    </source>
</evidence>
<keyword evidence="3" id="KW-0732">Signal</keyword>
<feature type="region of interest" description="Disordered" evidence="1">
    <location>
        <begin position="55"/>
        <end position="78"/>
    </location>
</feature>
<keyword evidence="5" id="KW-1185">Reference proteome</keyword>
<reference evidence="4" key="1">
    <citation type="journal article" date="2020" name="Stud. Mycol.">
        <title>101 Dothideomycetes genomes: a test case for predicting lifestyles and emergence of pathogens.</title>
        <authorList>
            <person name="Haridas S."/>
            <person name="Albert R."/>
            <person name="Binder M."/>
            <person name="Bloem J."/>
            <person name="Labutti K."/>
            <person name="Salamov A."/>
            <person name="Andreopoulos B."/>
            <person name="Baker S."/>
            <person name="Barry K."/>
            <person name="Bills G."/>
            <person name="Bluhm B."/>
            <person name="Cannon C."/>
            <person name="Castanera R."/>
            <person name="Culley D."/>
            <person name="Daum C."/>
            <person name="Ezra D."/>
            <person name="Gonzalez J."/>
            <person name="Henrissat B."/>
            <person name="Kuo A."/>
            <person name="Liang C."/>
            <person name="Lipzen A."/>
            <person name="Lutzoni F."/>
            <person name="Magnuson J."/>
            <person name="Mondo S."/>
            <person name="Nolan M."/>
            <person name="Ohm R."/>
            <person name="Pangilinan J."/>
            <person name="Park H.-J."/>
            <person name="Ramirez L."/>
            <person name="Alfaro M."/>
            <person name="Sun H."/>
            <person name="Tritt A."/>
            <person name="Yoshinaga Y."/>
            <person name="Zwiers L.-H."/>
            <person name="Turgeon B."/>
            <person name="Goodwin S."/>
            <person name="Spatafora J."/>
            <person name="Crous P."/>
            <person name="Grigoriev I."/>
        </authorList>
    </citation>
    <scope>NUCLEOTIDE SEQUENCE</scope>
    <source>
        <strain evidence="4">CBS 269.34</strain>
    </source>
</reference>